<organism evidence="2 3">
    <name type="scientific">Ensete ventricosum</name>
    <name type="common">Abyssinian banana</name>
    <name type="synonym">Musa ensete</name>
    <dbReference type="NCBI Taxonomy" id="4639"/>
    <lineage>
        <taxon>Eukaryota</taxon>
        <taxon>Viridiplantae</taxon>
        <taxon>Streptophyta</taxon>
        <taxon>Embryophyta</taxon>
        <taxon>Tracheophyta</taxon>
        <taxon>Spermatophyta</taxon>
        <taxon>Magnoliopsida</taxon>
        <taxon>Liliopsida</taxon>
        <taxon>Zingiberales</taxon>
        <taxon>Musaceae</taxon>
        <taxon>Ensete</taxon>
    </lineage>
</organism>
<name>A0AAV8QDT7_ENSVE</name>
<proteinExistence type="predicted"/>
<dbReference type="EMBL" id="JAQQAF010000002">
    <property type="protein sequence ID" value="KAJ8506347.1"/>
    <property type="molecule type" value="Genomic_DNA"/>
</dbReference>
<reference evidence="2 3" key="1">
    <citation type="submission" date="2022-12" db="EMBL/GenBank/DDBJ databases">
        <title>Chromosome-scale assembly of the Ensete ventricosum genome.</title>
        <authorList>
            <person name="Dussert Y."/>
            <person name="Stocks J."/>
            <person name="Wendawek A."/>
            <person name="Woldeyes F."/>
            <person name="Nichols R.A."/>
            <person name="Borrell J.S."/>
        </authorList>
    </citation>
    <scope>NUCLEOTIDE SEQUENCE [LARGE SCALE GENOMIC DNA]</scope>
    <source>
        <strain evidence="3">cv. Maze</strain>
        <tissue evidence="2">Seeds</tissue>
    </source>
</reference>
<evidence type="ECO:0000256" key="1">
    <source>
        <dbReference type="SAM" id="MobiDB-lite"/>
    </source>
</evidence>
<keyword evidence="3" id="KW-1185">Reference proteome</keyword>
<evidence type="ECO:0000313" key="3">
    <source>
        <dbReference type="Proteomes" id="UP001222027"/>
    </source>
</evidence>
<accession>A0AAV8QDT7</accession>
<sequence>MGNRAELQLDAIALAERFELCVIELRAVVGDDRPWEAEPGYDVLPYKPFDLFLGDGGQRLGFEPLGEIVDSDYQEPSLSRGWGEGAEEVHSPLGEGPGAVGSRKWYHRSMLESGVLLA</sequence>
<dbReference type="AlphaFoldDB" id="A0AAV8QDT7"/>
<dbReference type="Proteomes" id="UP001222027">
    <property type="component" value="Unassembled WGS sequence"/>
</dbReference>
<evidence type="ECO:0000313" key="2">
    <source>
        <dbReference type="EMBL" id="KAJ8506347.1"/>
    </source>
</evidence>
<protein>
    <submittedName>
        <fullName evidence="2">Uncharacterized protein</fullName>
    </submittedName>
</protein>
<feature type="region of interest" description="Disordered" evidence="1">
    <location>
        <begin position="76"/>
        <end position="96"/>
    </location>
</feature>
<gene>
    <name evidence="2" type="ORF">OPV22_007233</name>
</gene>
<comment type="caution">
    <text evidence="2">The sequence shown here is derived from an EMBL/GenBank/DDBJ whole genome shotgun (WGS) entry which is preliminary data.</text>
</comment>